<dbReference type="GO" id="GO:0007031">
    <property type="term" value="P:peroxisome organization"/>
    <property type="evidence" value="ECO:0007669"/>
    <property type="project" value="UniProtKB-KW"/>
</dbReference>
<feature type="compositionally biased region" description="Low complexity" evidence="8">
    <location>
        <begin position="719"/>
        <end position="734"/>
    </location>
</feature>
<comment type="catalytic activity">
    <reaction evidence="7">
        <text>ATP + H2O = ADP + phosphate + H(+)</text>
        <dbReference type="Rhea" id="RHEA:13065"/>
        <dbReference type="ChEBI" id="CHEBI:15377"/>
        <dbReference type="ChEBI" id="CHEBI:15378"/>
        <dbReference type="ChEBI" id="CHEBI:30616"/>
        <dbReference type="ChEBI" id="CHEBI:43474"/>
        <dbReference type="ChEBI" id="CHEBI:456216"/>
    </reaction>
    <physiologicalReaction direction="left-to-right" evidence="7">
        <dbReference type="Rhea" id="RHEA:13066"/>
    </physiologicalReaction>
</comment>
<comment type="caution">
    <text evidence="10">The sequence shown here is derived from an EMBL/GenBank/DDBJ whole genome shotgun (WGS) entry which is preliminary data.</text>
</comment>
<evidence type="ECO:0000256" key="7">
    <source>
        <dbReference type="ARBA" id="ARBA00048778"/>
    </source>
</evidence>
<dbReference type="FunFam" id="3.40.50.300:FF:001602">
    <property type="entry name" value="Cell division cycle protein-like protein"/>
    <property type="match status" value="1"/>
</dbReference>
<dbReference type="InterPro" id="IPR003593">
    <property type="entry name" value="AAA+_ATPase"/>
</dbReference>
<dbReference type="GO" id="GO:0042254">
    <property type="term" value="P:ribosome biogenesis"/>
    <property type="evidence" value="ECO:0007669"/>
    <property type="project" value="TreeGrafter"/>
</dbReference>
<reference evidence="10" key="1">
    <citation type="journal article" date="2023" name="Mol. Phylogenet. Evol.">
        <title>Genome-scale phylogeny and comparative genomics of the fungal order Sordariales.</title>
        <authorList>
            <person name="Hensen N."/>
            <person name="Bonometti L."/>
            <person name="Westerberg I."/>
            <person name="Brannstrom I.O."/>
            <person name="Guillou S."/>
            <person name="Cros-Aarteil S."/>
            <person name="Calhoun S."/>
            <person name="Haridas S."/>
            <person name="Kuo A."/>
            <person name="Mondo S."/>
            <person name="Pangilinan J."/>
            <person name="Riley R."/>
            <person name="LaButti K."/>
            <person name="Andreopoulos B."/>
            <person name="Lipzen A."/>
            <person name="Chen C."/>
            <person name="Yan M."/>
            <person name="Daum C."/>
            <person name="Ng V."/>
            <person name="Clum A."/>
            <person name="Steindorff A."/>
            <person name="Ohm R.A."/>
            <person name="Martin F."/>
            <person name="Silar P."/>
            <person name="Natvig D.O."/>
            <person name="Lalanne C."/>
            <person name="Gautier V."/>
            <person name="Ament-Velasquez S.L."/>
            <person name="Kruys A."/>
            <person name="Hutchinson M.I."/>
            <person name="Powell A.J."/>
            <person name="Barry K."/>
            <person name="Miller A.N."/>
            <person name="Grigoriev I.V."/>
            <person name="Debuchy R."/>
            <person name="Gladieux P."/>
            <person name="Hiltunen Thoren M."/>
            <person name="Johannesson H."/>
        </authorList>
    </citation>
    <scope>NUCLEOTIDE SEQUENCE</scope>
    <source>
        <strain evidence="10">CBS 538.74</strain>
    </source>
</reference>
<dbReference type="GO" id="GO:1990275">
    <property type="term" value="F:preribosome binding"/>
    <property type="evidence" value="ECO:0007669"/>
    <property type="project" value="TreeGrafter"/>
</dbReference>
<dbReference type="AlphaFoldDB" id="A0AAN7A0Y6"/>
<dbReference type="InterPro" id="IPR027417">
    <property type="entry name" value="P-loop_NTPase"/>
</dbReference>
<keyword evidence="4" id="KW-0067">ATP-binding</keyword>
<dbReference type="InterPro" id="IPR050168">
    <property type="entry name" value="AAA_ATPase_domain"/>
</dbReference>
<dbReference type="FunFam" id="3.40.50.300:FF:000149">
    <property type="entry name" value="Nuclear valosin-containing protein-like"/>
    <property type="match status" value="1"/>
</dbReference>
<evidence type="ECO:0000256" key="5">
    <source>
        <dbReference type="ARBA" id="ARBA00032509"/>
    </source>
</evidence>
<evidence type="ECO:0000313" key="11">
    <source>
        <dbReference type="Proteomes" id="UP001302745"/>
    </source>
</evidence>
<protein>
    <recommendedName>
        <fullName evidence="6">Peroxisomal ATPase PEX1</fullName>
    </recommendedName>
    <alternativeName>
        <fullName evidence="5">Peroxin-1</fullName>
    </alternativeName>
</protein>
<dbReference type="PANTHER" id="PTHR23077:SF171">
    <property type="entry name" value="NUCLEAR VALOSIN-CONTAINING PROTEIN-LIKE"/>
    <property type="match status" value="1"/>
</dbReference>
<dbReference type="GO" id="GO:0016887">
    <property type="term" value="F:ATP hydrolysis activity"/>
    <property type="evidence" value="ECO:0007669"/>
    <property type="project" value="InterPro"/>
</dbReference>
<name>A0AAN7A0Y6_9PEZI</name>
<dbReference type="Gene3D" id="3.40.50.300">
    <property type="entry name" value="P-loop containing nucleotide triphosphate hydrolases"/>
    <property type="match status" value="2"/>
</dbReference>
<proteinExistence type="inferred from homology"/>
<dbReference type="InterPro" id="IPR003960">
    <property type="entry name" value="ATPase_AAA_CS"/>
</dbReference>
<gene>
    <name evidence="10" type="ORF">C8A00DRAFT_29580</name>
</gene>
<dbReference type="PANTHER" id="PTHR23077">
    <property type="entry name" value="AAA-FAMILY ATPASE"/>
    <property type="match status" value="1"/>
</dbReference>
<sequence length="829" mass="89103">MSRRQGNNLGLDRDIYQIILKLEEPEVEGSRKPRLTVGSVYDSIKRSNSSLARQKKKTLEDSIERVLAVRKDQSKADEQEDSDDLLEAQEQERVKAAKAERAQNLLNRQIAKSWGFAAGKEKGTGENSTAAPVETPATTPGAAPPPEAITGVPNMETPNSIAGTPALGPDRQANGEPRPKKRKGGPKEVDRSPPTGVSILDIAGVDDTLDRLLDEVWFPLCAGEACEKMGYRYDNGVLIHGPSGCGKTTLAHAVAGSVGAAFIPVSAPSVVGGTSGESEKNIRDVFDEAIRLAPCLVFFDEIDSIAGRRESANKGMESRIVAEIMNGMDRIKQNTPLGKNVVVLAATNRPDFLDPAIRRRFSSEIDMGMPSERAREHILRSLTRDLSLADDVHFPELAKLTPGYVGSDLQYVVKAAVSGSCRGKLQDLVHKARALQPPDFLSTASEKQRDWVLLEEHRSAPWDESRITMAQFRTAVSRVQPASKREGFSTIPDTTWSNVGALEDVRKKLEMSIIGPIKNPDLFTRVGIKPAAGILLWGPPGCGKTLVAKAVANESKANFISIKGPELLNKYVGESERAVRQLFARAKSSAPCILFFDEMDALVPRRDDSLSDASARVVNTLLTELDGVGDRSGIYVIGATNRPDIIDEAIRRPGRLGTSIYVGLPSAEDRVDILKTLYRNTVAKARKDAVAITAAAAAAAAAKVKGSSDADVDMPDIITPPTITTETSSTGGATREADLEKVALDMRCTGFSGADLGNLMQAAAQACLERAYLTMQQQGVGQEGGEAGRAGQAAAAAAVDPVIVLEDWEKALKEVKPSVRDAEKYVLDG</sequence>
<evidence type="ECO:0000256" key="2">
    <source>
        <dbReference type="ARBA" id="ARBA00022593"/>
    </source>
</evidence>
<evidence type="ECO:0000256" key="4">
    <source>
        <dbReference type="ARBA" id="ARBA00022840"/>
    </source>
</evidence>
<evidence type="ECO:0000259" key="9">
    <source>
        <dbReference type="SMART" id="SM00382"/>
    </source>
</evidence>
<keyword evidence="10" id="KW-0378">Hydrolase</keyword>
<evidence type="ECO:0000256" key="3">
    <source>
        <dbReference type="ARBA" id="ARBA00022741"/>
    </source>
</evidence>
<dbReference type="Proteomes" id="UP001302745">
    <property type="component" value="Unassembled WGS sequence"/>
</dbReference>
<comment type="similarity">
    <text evidence="1">Belongs to the AAA ATPase family.</text>
</comment>
<dbReference type="PROSITE" id="PS00674">
    <property type="entry name" value="AAA"/>
    <property type="match status" value="2"/>
</dbReference>
<keyword evidence="11" id="KW-1185">Reference proteome</keyword>
<dbReference type="EMBL" id="MU856850">
    <property type="protein sequence ID" value="KAK4157433.1"/>
    <property type="molecule type" value="Genomic_DNA"/>
</dbReference>
<dbReference type="SMART" id="SM00382">
    <property type="entry name" value="AAA"/>
    <property type="match status" value="2"/>
</dbReference>
<accession>A0AAN7A0Y6</accession>
<evidence type="ECO:0000256" key="6">
    <source>
        <dbReference type="ARBA" id="ARBA00034532"/>
    </source>
</evidence>
<feature type="compositionally biased region" description="Low complexity" evidence="8">
    <location>
        <begin position="129"/>
        <end position="141"/>
    </location>
</feature>
<keyword evidence="3" id="KW-0547">Nucleotide-binding</keyword>
<dbReference type="GO" id="GO:0005524">
    <property type="term" value="F:ATP binding"/>
    <property type="evidence" value="ECO:0007669"/>
    <property type="project" value="UniProtKB-KW"/>
</dbReference>
<feature type="domain" description="AAA+ ATPase" evidence="9">
    <location>
        <begin position="233"/>
        <end position="371"/>
    </location>
</feature>
<dbReference type="GO" id="GO:0005634">
    <property type="term" value="C:nucleus"/>
    <property type="evidence" value="ECO:0007669"/>
    <property type="project" value="TreeGrafter"/>
</dbReference>
<evidence type="ECO:0000256" key="1">
    <source>
        <dbReference type="ARBA" id="ARBA00006914"/>
    </source>
</evidence>
<dbReference type="Gene3D" id="1.10.8.60">
    <property type="match status" value="3"/>
</dbReference>
<evidence type="ECO:0000313" key="10">
    <source>
        <dbReference type="EMBL" id="KAK4157433.1"/>
    </source>
</evidence>
<organism evidence="10 11">
    <name type="scientific">Chaetomidium leptoderma</name>
    <dbReference type="NCBI Taxonomy" id="669021"/>
    <lineage>
        <taxon>Eukaryota</taxon>
        <taxon>Fungi</taxon>
        <taxon>Dikarya</taxon>
        <taxon>Ascomycota</taxon>
        <taxon>Pezizomycotina</taxon>
        <taxon>Sordariomycetes</taxon>
        <taxon>Sordariomycetidae</taxon>
        <taxon>Sordariales</taxon>
        <taxon>Chaetomiaceae</taxon>
        <taxon>Chaetomidium</taxon>
    </lineage>
</organism>
<keyword evidence="2" id="KW-0962">Peroxisome biogenesis</keyword>
<feature type="domain" description="AAA+ ATPase" evidence="9">
    <location>
        <begin position="530"/>
        <end position="666"/>
    </location>
</feature>
<feature type="region of interest" description="Disordered" evidence="8">
    <location>
        <begin position="713"/>
        <end position="734"/>
    </location>
</feature>
<dbReference type="InterPro" id="IPR003959">
    <property type="entry name" value="ATPase_AAA_core"/>
</dbReference>
<feature type="region of interest" description="Disordered" evidence="8">
    <location>
        <begin position="119"/>
        <end position="198"/>
    </location>
</feature>
<dbReference type="GO" id="GO:0003723">
    <property type="term" value="F:RNA binding"/>
    <property type="evidence" value="ECO:0007669"/>
    <property type="project" value="TreeGrafter"/>
</dbReference>
<reference evidence="10" key="2">
    <citation type="submission" date="2023-05" db="EMBL/GenBank/DDBJ databases">
        <authorList>
            <consortium name="Lawrence Berkeley National Laboratory"/>
            <person name="Steindorff A."/>
            <person name="Hensen N."/>
            <person name="Bonometti L."/>
            <person name="Westerberg I."/>
            <person name="Brannstrom I.O."/>
            <person name="Guillou S."/>
            <person name="Cros-Aarteil S."/>
            <person name="Calhoun S."/>
            <person name="Haridas S."/>
            <person name="Kuo A."/>
            <person name="Mondo S."/>
            <person name="Pangilinan J."/>
            <person name="Riley R."/>
            <person name="Labutti K."/>
            <person name="Andreopoulos B."/>
            <person name="Lipzen A."/>
            <person name="Chen C."/>
            <person name="Yanf M."/>
            <person name="Daum C."/>
            <person name="Ng V."/>
            <person name="Clum A."/>
            <person name="Ohm R."/>
            <person name="Martin F."/>
            <person name="Silar P."/>
            <person name="Natvig D."/>
            <person name="Lalanne C."/>
            <person name="Gautier V."/>
            <person name="Ament-Velasquez S.L."/>
            <person name="Kruys A."/>
            <person name="Hutchinson M.I."/>
            <person name="Powell A.J."/>
            <person name="Barry K."/>
            <person name="Miller A.N."/>
            <person name="Grigoriev I.V."/>
            <person name="Debuchy R."/>
            <person name="Gladieux P."/>
            <person name="Thoren M.H."/>
            <person name="Johannesson H."/>
        </authorList>
    </citation>
    <scope>NUCLEOTIDE SEQUENCE</scope>
    <source>
        <strain evidence="10">CBS 538.74</strain>
    </source>
</reference>
<dbReference type="SUPFAM" id="SSF52540">
    <property type="entry name" value="P-loop containing nucleoside triphosphate hydrolases"/>
    <property type="match status" value="2"/>
</dbReference>
<dbReference type="Pfam" id="PF00004">
    <property type="entry name" value="AAA"/>
    <property type="match status" value="2"/>
</dbReference>
<evidence type="ECO:0000256" key="8">
    <source>
        <dbReference type="SAM" id="MobiDB-lite"/>
    </source>
</evidence>